<dbReference type="EMBL" id="JADBEF010000001">
    <property type="protein sequence ID" value="MBE1559002.1"/>
    <property type="molecule type" value="Genomic_DNA"/>
</dbReference>
<protein>
    <submittedName>
        <fullName evidence="1">Uncharacterized protein</fullName>
    </submittedName>
</protein>
<comment type="caution">
    <text evidence="1">The sequence shown here is derived from an EMBL/GenBank/DDBJ whole genome shotgun (WGS) entry which is preliminary data.</text>
</comment>
<keyword evidence="2" id="KW-1185">Reference proteome</keyword>
<evidence type="ECO:0000313" key="2">
    <source>
        <dbReference type="Proteomes" id="UP000661607"/>
    </source>
</evidence>
<dbReference type="Proteomes" id="UP000661607">
    <property type="component" value="Unassembled WGS sequence"/>
</dbReference>
<evidence type="ECO:0000313" key="1">
    <source>
        <dbReference type="EMBL" id="MBE1559002.1"/>
    </source>
</evidence>
<proteinExistence type="predicted"/>
<organism evidence="1 2">
    <name type="scientific">Nonomuraea africana</name>
    <dbReference type="NCBI Taxonomy" id="46171"/>
    <lineage>
        <taxon>Bacteria</taxon>
        <taxon>Bacillati</taxon>
        <taxon>Actinomycetota</taxon>
        <taxon>Actinomycetes</taxon>
        <taxon>Streptosporangiales</taxon>
        <taxon>Streptosporangiaceae</taxon>
        <taxon>Nonomuraea</taxon>
    </lineage>
</organism>
<gene>
    <name evidence="1" type="ORF">H4W81_001781</name>
</gene>
<sequence>MFLDSSMVIERDGYARWQSRSKLGYLDLVCGRSKACDALPGSASGTWTRLVNRLRERPDPKVTLYRTYTMRVPEEPVLGREVVAAADAYLRGDPAPLHRLARLMPETSPPGSHPNPAGYLAYRCGDGTFPFDRLASAAERDRWRVRCGPSRTRPSSVFRSGGMRCPVARGRWVIACAACCAPF</sequence>
<accession>A0ABR9KBS5</accession>
<name>A0ABR9KBS5_9ACTN</name>
<reference evidence="1 2" key="1">
    <citation type="submission" date="2020-10" db="EMBL/GenBank/DDBJ databases">
        <title>Sequencing the genomes of 1000 actinobacteria strains.</title>
        <authorList>
            <person name="Klenk H.-P."/>
        </authorList>
    </citation>
    <scope>NUCLEOTIDE SEQUENCE [LARGE SCALE GENOMIC DNA]</scope>
    <source>
        <strain evidence="1 2">DSM 43748</strain>
    </source>
</reference>
<dbReference type="RefSeq" id="WP_192774342.1">
    <property type="nucleotide sequence ID" value="NZ_BAAASY010000017.1"/>
</dbReference>